<sequence>MPEYTPLETVVIRSVKGERGEDLGTDWAEISFRDLKYSNPLGKRYRFSLEFQDLSVMTEEEKHYNTSVWIAINNSPINPRNSCVIRRCNANIALLGSSTNSQTDATEIRYEPIVLENELKYMNQYYNKTLVIPQAEWYVTMQLNYFSNAVKINSRVILGGTD</sequence>
<evidence type="ECO:0000313" key="1">
    <source>
        <dbReference type="EMBL" id="DAD55638.1"/>
    </source>
</evidence>
<reference evidence="1" key="1">
    <citation type="journal article" date="2021" name="Proc. Natl. Acad. Sci. U.S.A.">
        <title>A Catalog of Tens of Thousands of Viruses from Human Metagenomes Reveals Hidden Associations with Chronic Diseases.</title>
        <authorList>
            <person name="Tisza M.J."/>
            <person name="Buck C.B."/>
        </authorList>
    </citation>
    <scope>NUCLEOTIDE SEQUENCE</scope>
    <source>
        <strain evidence="1">CtOZu12</strain>
    </source>
</reference>
<accession>A0A8D9PE86</accession>
<proteinExistence type="predicted"/>
<protein>
    <submittedName>
        <fullName evidence="1">Uncharacterized protein</fullName>
    </submittedName>
</protein>
<dbReference type="EMBL" id="BK029940">
    <property type="protein sequence ID" value="DAD55638.1"/>
    <property type="molecule type" value="Genomic_DNA"/>
</dbReference>
<organism evidence="1">
    <name type="scientific">Bacteriophage sp</name>
    <dbReference type="NCBI Taxonomy" id="38018"/>
    <lineage>
        <taxon>Viruses</taxon>
    </lineage>
</organism>
<name>A0A8D9PE86_9VIRU</name>